<sequence length="101" mass="11383">MGSNTDETITENEDAPSLPVPNVQEMVRKDPSQILITANKPLKVVNGVEKEALHNMKNATVEFFDIPLEEKNKFALPPDDIQGYGQPYVVSEEQILDWQML</sequence>
<reference evidence="1 2" key="1">
    <citation type="journal article" date="2023" name="Science">
        <title>Complex scaffold remodeling in plant triterpene biosynthesis.</title>
        <authorList>
            <person name="De La Pena R."/>
            <person name="Hodgson H."/>
            <person name="Liu J.C."/>
            <person name="Stephenson M.J."/>
            <person name="Martin A.C."/>
            <person name="Owen C."/>
            <person name="Harkess A."/>
            <person name="Leebens-Mack J."/>
            <person name="Jimenez L.E."/>
            <person name="Osbourn A."/>
            <person name="Sattely E.S."/>
        </authorList>
    </citation>
    <scope>NUCLEOTIDE SEQUENCE [LARGE SCALE GENOMIC DNA]</scope>
    <source>
        <strain evidence="2">cv. JPN11</strain>
        <tissue evidence="1">Leaf</tissue>
    </source>
</reference>
<dbReference type="EMBL" id="CM051405">
    <property type="protein sequence ID" value="KAJ4704642.1"/>
    <property type="molecule type" value="Genomic_DNA"/>
</dbReference>
<comment type="caution">
    <text evidence="1">The sequence shown here is derived from an EMBL/GenBank/DDBJ whole genome shotgun (WGS) entry which is preliminary data.</text>
</comment>
<gene>
    <name evidence="1" type="ORF">OWV82_021524</name>
</gene>
<keyword evidence="2" id="KW-1185">Reference proteome</keyword>
<evidence type="ECO:0000313" key="1">
    <source>
        <dbReference type="EMBL" id="KAJ4704642.1"/>
    </source>
</evidence>
<dbReference type="Proteomes" id="UP001164539">
    <property type="component" value="Chromosome 12"/>
</dbReference>
<accession>A0ACC1X045</accession>
<proteinExistence type="predicted"/>
<protein>
    <submittedName>
        <fullName evidence="1">Protein SRG1</fullName>
    </submittedName>
</protein>
<organism evidence="1 2">
    <name type="scientific">Melia azedarach</name>
    <name type="common">Chinaberry tree</name>
    <dbReference type="NCBI Taxonomy" id="155640"/>
    <lineage>
        <taxon>Eukaryota</taxon>
        <taxon>Viridiplantae</taxon>
        <taxon>Streptophyta</taxon>
        <taxon>Embryophyta</taxon>
        <taxon>Tracheophyta</taxon>
        <taxon>Spermatophyta</taxon>
        <taxon>Magnoliopsida</taxon>
        <taxon>eudicotyledons</taxon>
        <taxon>Gunneridae</taxon>
        <taxon>Pentapetalae</taxon>
        <taxon>rosids</taxon>
        <taxon>malvids</taxon>
        <taxon>Sapindales</taxon>
        <taxon>Meliaceae</taxon>
        <taxon>Melia</taxon>
    </lineage>
</organism>
<name>A0ACC1X045_MELAZ</name>
<evidence type="ECO:0000313" key="2">
    <source>
        <dbReference type="Proteomes" id="UP001164539"/>
    </source>
</evidence>